<dbReference type="AlphaFoldDB" id="U6GV51"/>
<dbReference type="GeneID" id="25270872"/>
<name>U6GV51_EIMAC</name>
<dbReference type="VEuPathDB" id="ToxoDB:EAH_00028020"/>
<feature type="region of interest" description="Disordered" evidence="1">
    <location>
        <begin position="394"/>
        <end position="419"/>
    </location>
</feature>
<dbReference type="RefSeq" id="XP_013248142.1">
    <property type="nucleotide sequence ID" value="XM_013392688.1"/>
</dbReference>
<evidence type="ECO:0000313" key="3">
    <source>
        <dbReference type="Proteomes" id="UP000018050"/>
    </source>
</evidence>
<keyword evidence="3" id="KW-1185">Reference proteome</keyword>
<dbReference type="EMBL" id="HG672401">
    <property type="protein sequence ID" value="CDI82454.1"/>
    <property type="molecule type" value="Genomic_DNA"/>
</dbReference>
<accession>U6GV51</accession>
<evidence type="ECO:0000256" key="1">
    <source>
        <dbReference type="SAM" id="MobiDB-lite"/>
    </source>
</evidence>
<organism evidence="2 3">
    <name type="scientific">Eimeria acervulina</name>
    <name type="common">Coccidian parasite</name>
    <dbReference type="NCBI Taxonomy" id="5801"/>
    <lineage>
        <taxon>Eukaryota</taxon>
        <taxon>Sar</taxon>
        <taxon>Alveolata</taxon>
        <taxon>Apicomplexa</taxon>
        <taxon>Conoidasida</taxon>
        <taxon>Coccidia</taxon>
        <taxon>Eucoccidiorida</taxon>
        <taxon>Eimeriorina</taxon>
        <taxon>Eimeriidae</taxon>
        <taxon>Eimeria</taxon>
    </lineage>
</organism>
<sequence>MKRRDWLAALSLLSTRRRLDLRSPLFRAFAAAALQQQELLQAPHIHLTIHRLGVIGYSPAIWRLALHLQPLLQQQQLSGKQLAVCAWGLAKNGVTHPPVWDLIGAEALRLARGLCLADLSMILWAFARVERLKPAEILGLKEEVLNRLEVVVRQTLAAAAAPYRRAAATAAPDAPAASASASPVVPQLMRRPDGTIQGLTQKTLAEAEPSAPVSVAAAAAAAVVGVVTPHDLCMLIRSFADLTPGDSALIIRLLYTLLLVCRAPPSVPAAAAATTGEEGPLRAMDGPTAFSCPAPLTAQGLTAVWTALKDAEITKVFSVPPHKRPSNSSSSSSRHRAYLPFRESVPLECLPLLLPILKPTQVYSQGDPQGAEPAAAAAPVEAAAAARAKTATDAPITSGAADVGQATGPALGSTGKESPPFPAAVPAAAAAVAVAAKEGLRSSALLHSACTDVLLEVLCEETRLLRLDHTTNTSMVATLAEALAELQLVDPRVVYQLVLFAHQRGAAQFQGEQLLKFLEAFEGCQITDSKAWARLAHRAQDVAADLDLKGLKRLRQLARRSGHSNARIEGVVDHFEALKEDVQRCGPL</sequence>
<reference evidence="2" key="2">
    <citation type="submission" date="2013-10" db="EMBL/GenBank/DDBJ databases">
        <authorList>
            <person name="Aslett M."/>
        </authorList>
    </citation>
    <scope>NUCLEOTIDE SEQUENCE</scope>
    <source>
        <strain evidence="2">Houghton</strain>
    </source>
</reference>
<protein>
    <submittedName>
        <fullName evidence="2">Uncharacterized protein</fullName>
    </submittedName>
</protein>
<dbReference type="OMA" id="PHDLCML"/>
<reference evidence="2" key="1">
    <citation type="submission" date="2013-10" db="EMBL/GenBank/DDBJ databases">
        <title>Genomic analysis of the causative agents of coccidiosis in chickens.</title>
        <authorList>
            <person name="Reid A.J."/>
            <person name="Blake D."/>
            <person name="Billington K."/>
            <person name="Browne H."/>
            <person name="Dunn M."/>
            <person name="Hung S."/>
            <person name="Kawahara F."/>
            <person name="Miranda-Saavedra D."/>
            <person name="Mourier T."/>
            <person name="Nagra H."/>
            <person name="Otto T.D."/>
            <person name="Rawlings N."/>
            <person name="Sanchez A."/>
            <person name="Sanders M."/>
            <person name="Subramaniam C."/>
            <person name="Tay Y."/>
            <person name="Dear P."/>
            <person name="Doerig C."/>
            <person name="Gruber A."/>
            <person name="Parkinson J."/>
            <person name="Shirley M."/>
            <person name="Wan K.L."/>
            <person name="Berriman M."/>
            <person name="Tomley F."/>
            <person name="Pain A."/>
        </authorList>
    </citation>
    <scope>NUCLEOTIDE SEQUENCE</scope>
    <source>
        <strain evidence="2">Houghton</strain>
    </source>
</reference>
<evidence type="ECO:0000313" key="2">
    <source>
        <dbReference type="EMBL" id="CDI82454.1"/>
    </source>
</evidence>
<proteinExistence type="predicted"/>
<dbReference type="Proteomes" id="UP000018050">
    <property type="component" value="Unassembled WGS sequence"/>
</dbReference>
<dbReference type="OrthoDB" id="436833at2759"/>
<gene>
    <name evidence="2" type="ORF">EAH_00028020</name>
</gene>